<organism evidence="2 3">
    <name type="scientific">Pogonophryne albipinna</name>
    <dbReference type="NCBI Taxonomy" id="1090488"/>
    <lineage>
        <taxon>Eukaryota</taxon>
        <taxon>Metazoa</taxon>
        <taxon>Chordata</taxon>
        <taxon>Craniata</taxon>
        <taxon>Vertebrata</taxon>
        <taxon>Euteleostomi</taxon>
        <taxon>Actinopterygii</taxon>
        <taxon>Neopterygii</taxon>
        <taxon>Teleostei</taxon>
        <taxon>Neoteleostei</taxon>
        <taxon>Acanthomorphata</taxon>
        <taxon>Eupercaria</taxon>
        <taxon>Perciformes</taxon>
        <taxon>Notothenioidei</taxon>
        <taxon>Pogonophryne</taxon>
    </lineage>
</organism>
<name>A0AAD6AE43_9TELE</name>
<reference evidence="2" key="1">
    <citation type="submission" date="2022-11" db="EMBL/GenBank/DDBJ databases">
        <title>Chromosome-level genome of Pogonophryne albipinna.</title>
        <authorList>
            <person name="Jo E."/>
        </authorList>
    </citation>
    <scope>NUCLEOTIDE SEQUENCE</scope>
    <source>
        <strain evidence="2">SGF0006</strain>
        <tissue evidence="2">Muscle</tissue>
    </source>
</reference>
<dbReference type="PANTHER" id="PTHR34007">
    <property type="entry name" value="AEROLYSIN-LIKE PROTEIN-RELATED"/>
    <property type="match status" value="1"/>
</dbReference>
<dbReference type="CDD" id="cd09302">
    <property type="entry name" value="Jacalin_like"/>
    <property type="match status" value="1"/>
</dbReference>
<evidence type="ECO:0000259" key="1">
    <source>
        <dbReference type="PROSITE" id="PS51752"/>
    </source>
</evidence>
<dbReference type="InterPro" id="IPR036404">
    <property type="entry name" value="Jacalin-like_lectin_dom_sf"/>
</dbReference>
<evidence type="ECO:0000313" key="3">
    <source>
        <dbReference type="Proteomes" id="UP001219934"/>
    </source>
</evidence>
<comment type="caution">
    <text evidence="2">The sequence shown here is derived from an EMBL/GenBank/DDBJ whole genome shotgun (WGS) entry which is preliminary data.</text>
</comment>
<dbReference type="AlphaFoldDB" id="A0AAD6AE43"/>
<dbReference type="Proteomes" id="UP001219934">
    <property type="component" value="Unassembled WGS sequence"/>
</dbReference>
<gene>
    <name evidence="2" type="ORF">JOQ06_021590</name>
</gene>
<protein>
    <recommendedName>
        <fullName evidence="1">Jacalin-type lectin domain-containing protein</fullName>
    </recommendedName>
</protein>
<dbReference type="Gene3D" id="2.100.10.30">
    <property type="entry name" value="Jacalin-like lectin domain"/>
    <property type="match status" value="1"/>
</dbReference>
<dbReference type="EMBL" id="JAPTMU010000029">
    <property type="protein sequence ID" value="KAJ4923524.1"/>
    <property type="molecule type" value="Genomic_DNA"/>
</dbReference>
<accession>A0AAD6AE43</accession>
<dbReference type="PANTHER" id="PTHR34007:SF1">
    <property type="entry name" value="AEROLYSIN-LIKE PROTEIN-RELATED"/>
    <property type="match status" value="1"/>
</dbReference>
<keyword evidence="3" id="KW-1185">Reference proteome</keyword>
<evidence type="ECO:0000313" key="2">
    <source>
        <dbReference type="EMBL" id="KAJ4923524.1"/>
    </source>
</evidence>
<proteinExistence type="predicted"/>
<dbReference type="InterPro" id="IPR053280">
    <property type="entry name" value="Aerolysin-like_pore-former"/>
</dbReference>
<dbReference type="PROSITE" id="PS51752">
    <property type="entry name" value="JACALIN_LECTIN"/>
    <property type="match status" value="1"/>
</dbReference>
<feature type="non-terminal residue" evidence="2">
    <location>
        <position position="180"/>
    </location>
</feature>
<sequence length="180" mass="19238">MAYPTTCSQIGGNGGHSFSLTGESNGATLKKLNVWVGGSQVKCVQVFLTDGRQESFGQGSGSSQEYIFQPGECFTSLSLWGNGAGTRLGAIKFKTNHSGEFFAKMTSWGLKTEYPMDVGSGICFGVVGRCGLDIDCMGFMFLNAVKRTVLMDVNYPTMSQVVPQVTVEDLSPTTTTPQPT</sequence>
<dbReference type="Pfam" id="PF01419">
    <property type="entry name" value="Jacalin"/>
    <property type="match status" value="1"/>
</dbReference>
<dbReference type="InterPro" id="IPR001229">
    <property type="entry name" value="Jacalin-like_lectin_dom"/>
</dbReference>
<dbReference type="SUPFAM" id="SSF51101">
    <property type="entry name" value="Mannose-binding lectins"/>
    <property type="match status" value="1"/>
</dbReference>
<feature type="domain" description="Jacalin-type lectin" evidence="1">
    <location>
        <begin position="4"/>
        <end position="143"/>
    </location>
</feature>